<comment type="caution">
    <text evidence="3">The sequence shown here is derived from an EMBL/GenBank/DDBJ whole genome shotgun (WGS) entry which is preliminary data.</text>
</comment>
<dbReference type="AlphaFoldDB" id="A0A1V3WPQ9"/>
<evidence type="ECO:0000256" key="2">
    <source>
        <dbReference type="SAM" id="SignalP"/>
    </source>
</evidence>
<gene>
    <name evidence="3" type="ORF">BZL29_6876</name>
</gene>
<feature type="region of interest" description="Disordered" evidence="1">
    <location>
        <begin position="68"/>
        <end position="93"/>
    </location>
</feature>
<name>A0A1V3WPQ9_MYCKA</name>
<organism evidence="3 4">
    <name type="scientific">Mycobacterium kansasii</name>
    <dbReference type="NCBI Taxonomy" id="1768"/>
    <lineage>
        <taxon>Bacteria</taxon>
        <taxon>Bacillati</taxon>
        <taxon>Actinomycetota</taxon>
        <taxon>Actinomycetes</taxon>
        <taxon>Mycobacteriales</taxon>
        <taxon>Mycobacteriaceae</taxon>
        <taxon>Mycobacterium</taxon>
    </lineage>
</organism>
<reference evidence="3 4" key="1">
    <citation type="submission" date="2017-02" db="EMBL/GenBank/DDBJ databases">
        <title>Complete genome sequences of Mycobacterium kansasii strains isolated from rhesus macaques.</title>
        <authorList>
            <person name="Panda A."/>
            <person name="Nagaraj S."/>
            <person name="Zhao X."/>
            <person name="Tettelin H."/>
            <person name="Detolla L.J."/>
        </authorList>
    </citation>
    <scope>NUCLEOTIDE SEQUENCE [LARGE SCALE GENOMIC DNA]</scope>
    <source>
        <strain evidence="3 4">11-3469</strain>
    </source>
</reference>
<feature type="chain" id="PRO_5013251555" evidence="2">
    <location>
        <begin position="28"/>
        <end position="93"/>
    </location>
</feature>
<sequence>MHSGRPLAALVATLVGVMLSGAPAAHADQPAFVVNPISHVDTLIGTGTGGETVGEINNFPGPRCRSAWCSTRRTPPTPMPATTTTTSARPDSA</sequence>
<dbReference type="Proteomes" id="UP000188532">
    <property type="component" value="Unassembled WGS sequence"/>
</dbReference>
<evidence type="ECO:0000313" key="4">
    <source>
        <dbReference type="Proteomes" id="UP000188532"/>
    </source>
</evidence>
<proteinExistence type="predicted"/>
<evidence type="ECO:0000256" key="1">
    <source>
        <dbReference type="SAM" id="MobiDB-lite"/>
    </source>
</evidence>
<keyword evidence="2" id="KW-0732">Signal</keyword>
<dbReference type="EMBL" id="MVBN01000008">
    <property type="protein sequence ID" value="OOK68271.1"/>
    <property type="molecule type" value="Genomic_DNA"/>
</dbReference>
<feature type="signal peptide" evidence="2">
    <location>
        <begin position="1"/>
        <end position="27"/>
    </location>
</feature>
<protein>
    <submittedName>
        <fullName evidence="3">Uncharacterized protein</fullName>
    </submittedName>
</protein>
<accession>A0A1V3WPQ9</accession>
<feature type="compositionally biased region" description="Low complexity" evidence="1">
    <location>
        <begin position="70"/>
        <end position="93"/>
    </location>
</feature>
<evidence type="ECO:0000313" key="3">
    <source>
        <dbReference type="EMBL" id="OOK68271.1"/>
    </source>
</evidence>